<dbReference type="EMBL" id="JBJURJ010000018">
    <property type="protein sequence ID" value="MFM9331468.1"/>
    <property type="molecule type" value="Genomic_DNA"/>
</dbReference>
<gene>
    <name evidence="1" type="ORF">ACI1P1_24535</name>
</gene>
<protein>
    <submittedName>
        <fullName evidence="1">GyrI-like domain-containing protein</fullName>
    </submittedName>
</protein>
<proteinExistence type="predicted"/>
<name>A0ACC7P340_9BACL</name>
<organism evidence="1 2">
    <name type="scientific">Paenibacillus mesotrionivorans</name>
    <dbReference type="NCBI Taxonomy" id="3160968"/>
    <lineage>
        <taxon>Bacteria</taxon>
        <taxon>Bacillati</taxon>
        <taxon>Bacillota</taxon>
        <taxon>Bacilli</taxon>
        <taxon>Bacillales</taxon>
        <taxon>Paenibacillaceae</taxon>
        <taxon>Paenibacillus</taxon>
    </lineage>
</organism>
<accession>A0ACC7P340</accession>
<sequence>MANFLVEEKEAFRFVGYKVQLGPPAQIHAEGYSPAKTEFFKGVLQSGKMAALKPISESPYGYAVVTADQAGAFYYAGVVSSKPTEEGKEEVLFPKGLYLVVSGKGGLSRLAFDKLEDQAFHEILSGDIQYRYTGGPVAEVLLNGNPMDAEVEIWVPVEEK</sequence>
<comment type="caution">
    <text evidence="1">The sequence shown here is derived from an EMBL/GenBank/DDBJ whole genome shotgun (WGS) entry which is preliminary data.</text>
</comment>
<keyword evidence="2" id="KW-1185">Reference proteome</keyword>
<reference evidence="1" key="1">
    <citation type="submission" date="2024-12" db="EMBL/GenBank/DDBJ databases">
        <authorList>
            <person name="Wu N."/>
        </authorList>
    </citation>
    <scope>NUCLEOTIDE SEQUENCE</scope>
    <source>
        <strain evidence="1">P15</strain>
    </source>
</reference>
<dbReference type="Proteomes" id="UP001631969">
    <property type="component" value="Unassembled WGS sequence"/>
</dbReference>
<evidence type="ECO:0000313" key="1">
    <source>
        <dbReference type="EMBL" id="MFM9331468.1"/>
    </source>
</evidence>
<evidence type="ECO:0000313" key="2">
    <source>
        <dbReference type="Proteomes" id="UP001631969"/>
    </source>
</evidence>